<feature type="domain" description="Ketosynthase family 3 (KS3)" evidence="11">
    <location>
        <begin position="1056"/>
        <end position="1481"/>
    </location>
</feature>
<sequence>MAKKEVSGGFPTDQVGPAEQEAIAVVGLSCRLPQAPDPAAFWNLLRTGRDAISPPPPGRWQADAPGDLAPDAVTGAARGGFLDQVDAFDAEFFGMSPREAASVDPQQRLVLELAWEALEDAGILPAGLAGSRTGVFIGAMHDDYAALLQRRGTGAVTPHSATGLNRGVLANRVSYALGLHGPSLAVDTAQSSALVAVHLACESLRRTECDLAIAGGVNLNLTLAGTVEASRFGGLSPNGRCATFDADADGYVRGEGGGLVLLKPLARALADGDEIHGVLLGSAVNNDGATPGLTVPDQAAQQRVVEAAQRRAGIRPEHVQYVELHGTGTKVGDPIEAAALGAALGRGRTVPLAVGSVKTNVGHLEGAAGIAGLLKTLLSIRHRQLPPSLHFHTPNPRIPLTELGLTVQRELSDWPRPDAPLVAGVSSFGMGGTNCHVVVSEAPARTKAAQLSDVHETDREAGDGRPVVWPLAGRGPEALREQAARLHTRLTAEATMPDPADVGYSLATTRTQFAHRAAVVGSEPERLLGGLAALARGEAAPGTVTGTTAQTGDLAFLFSGQGSQRAAAGAELYGTHPAFAEALDRACAELDRHLARPLQEVLFAPDGTPEAALLDRTGYTQPALFAVEVALFRLLETWGITPGRLLGHSVGELAAAHVSGVLDLTDAATLVTARGRLMETLPGGAMAALEASEQEVLPLLEGREGQAGIAAVNGPRAVVVSGDEAAVEEIAAAVAALGRRTRRLRVSHAFHSPHMDAMLEEFRAVAAGLTYAPPRIPVVSDVTGLPATPEQLCSPDYWVRHVRSAVRFETGMVTLLEGGTTAFLEIGPDGVLTAMGRECVRGRRAVLLPTMRRSSASEPDALLTAVAGLHVHGHAPDWENLFEGTGARRLPLPGYAFQRRRHWYSDDAAHPLGQPAQGANATTVPAPEPARADPAAGQDHADSASEASAEPRTDGADQERAMLDLVRSWSAIVLGHGTAASVDPTRPFRDLGFDSLLAVELRDRLSEATGLPLESGLLFNHPTPAGLAHRLAQDLSDPADRADPHGAEPGTATTANDPVVIVGIGCRLPGGVHSPEDLWQLVADGRDVIGPFPTDRGWDLDALHHPDPERPGTTSTREGGFLAEAGHFDAAFFGISPREAAAMDPQQRLLLETAWESLERAGIVPEKLRGTRTGVFIGGTALDYGPRLHEADEETGGYLLTGSTASVMSGRIAYTFGLEGPAVTVDTACSSSLVAIHLAVQALRRGECTLALAGGVTVMATPGMLVEFSRQRGLAADGRCKAFAAGADGTAWAEGAGVLVLERLSDARRNRHKVLAVIKGSAVNQDGASNGLTAPNGPSQQRVIRRALADAGLSAAEVDAVEAHGTGTALGDPIEAEALIATYGAARSADRPLWLGSLKSNIGHAQAAAGVGGVVKMVEAIRHGELPRTLHVDEPSPHVDWSAGTVRLLTESREWSSSGPRRAGVSSFGISGTNAHLILEQAPEEASPVAVDGVAPLVLSARSPEAVREQAVRLHAYLAARPGIGVGDVAYTLATARTAFKHRAVVLGADRGELLAGLEAVAGGRDVSGVVVGGGVGVARVGLVFTGQGAQRVGMGRELYGVFPVFAAALDEVCGWVDPLLGRSLREVMFEGPGEVLDRTEVTQPALFAFEVALFRLVESFGVRVDGVVGHSVGELAAACVAGVVSLADACRVVVARGRVMGAAREGGVMVAVEASEAEVLEVLGVVGEGVWVAGVNGPAAVVISGDGPAVVAAAGVLEERGHRTRRLRVSHAFHSAHMDGVLEEFAAVVGQVRWGTPSLAVASTVSGRVDAGQWSDPGYWVRQIREPVRFLDGVRALEAEGVTAYLELGPDAALTGAVLACVSESEVLAVAAARRDRGEVATVLAALAALHTHGVTVDWSAQLAGARVVDVPTYAFQRRRYWLDASQGAGGADRFGLDATGHPLLGAAVEPAEDGGLLLTGRLGLGTHGWLADHTIAGAVLLPGTVFLEFALAAADHAGCDSVAELTIESPLVMPDQAAVRLQAAVSRPDAEGRRTVGVYSATGSGEWTRHATGLLETARPTAVTGLTDWPPPGATPVPTDRAYAELESRGYSYGPAFQGLHALWRQGEELYAEVRLPAGPDSEARRLGIHPALLDAALHPVVLTQPEDRMLIPFSWNGVRLHATGATTLRVRWSPAGADTVSLAAADSTGAPVLSVDSLVLRPSTPVRHRTAGVDDSLHLVRWSPASTGQPRTGGWVVLEAEAGRGGERPAGAVLLPDLPRCDGLGALTADAGPVPDTVVVVRGPVGGEEPAVDAALGVSRVLELVQDWLAEERFADARLVVVTRGAIGALPEDTVPDPAGAALWGLLRTAQTEHPGRFVLVDVDDTDASAQALPAAVAGGEPQLAIRAGVPHAPHLTTARADSAPTVFDSDGTVLVTGGTGGLGALFARHLVAEYGVRRLLLTSRRGAQAPGAEELAAELRASGAEVTVVACDVADRAALAALLETVPAEHPLTAVVHAAGVLDDGTLETLTPERCAAVLRPKAEAAWNLHLLTREAPLTAFVLFSSIVGQIGNAGQANYAAANTFLDALAHHRRGLGLPGVSLAWSLWNTADGMGAGLTDTELSRWRRNGLEPLDAELGLALFDAALATDQALLVPARLDAVALRARSEAGLLPPMLRPAVRRPARQQAGNTAAGESSWLQRLAALGADERLGAARELVLSTVAAVLGHGDPTAVDAQLPFRELGFDSLTGVELRNRLNSLAGTRLPATVVFDHPTPDALGELLLELVPGATPSGAGEETTTPRVVADDEPIAVIGMACHYPGGVDSPEDLWRLVADGRDAITGFPTNRGWDLDSLHDPDPERPGTTYCRQGGFLHDADRFDAEFFGISPREAVPIDPQQRLLLETVWETLEHARLDPGTLRGSRTGVFVGAMYSDYGSRIAKAPEEYEGYLLTGSTGSVASGRIAYTFGLEGPAVTVDTACSSSLVAIHLAAQALRRGECTLALAGGVTVMATPNTFVEFSRQRALSPDGRCRSFAAGANGTTWSEGVGMLLVERLSDARRNGHRVLAVVRGSAVNQDGASNGLTAPNGPSQQRVIRQALADAGVSAAEVDVVEAHGTGTTLGDPIEAEALIATYGAARSADRPLWLGSLKSNIGHAQAAAGVGGVIKMVEAVRRGEMPRTLHVDEPSPHVDWSAGTVRLLTESREWSSSGPRRAGVSSFGISGTNAHVILEEAEPVEPTPAPAPTPGAVRPLVLQARTPAALRAQGDRLRQALSADPGLEPADVALSLLTTRVPMKHRAVVLGADRGELLAGLEAVAGGRDVSGVVVGGGVGVARVGLVFTGQGAQRVGMGRELYGVFPVFAAALDEVCGWVDPLLGRSLREVMFEGPGEVLDRTEVTQPALFAFEVALFRLVESFGVRVDGVVGHSVGELAAACVAGVVSLADACRVVVARGRVMGAAREGGVMVAVEASEAEVLEVLGVVGEGVWVAGVNGPAAVVISGDGPAVVAAAGVLEERGHRTRRLRVSHAFHSAHMDGVLEEFAAVVGQVRWGTPSLAVASTVSGRVDAGQWSDPGYWVRQIREPVRFLDGVRALEAEGVTAYLELGPDAALTGAVLACVSESEVLAVAAARRDRGEVATVFAALAALHTHGVTVDWSAQLAGARVVDVPTYAFQRRRYWLDASQGAGGADRFGLDATGHPLLGAAVTLAARRELVLTGRLSVAAQPWLADHAMGGVVLLPGAALLDLALHAAVSSGCSSVEELALEAPLVLPEQGAVDVQLIVGQPDDTGRRPLGVHSRPGDAEPDALWTTNATGVLGPVPAGPPPAGPAAAGPWPPADAVVVPLDKVYPRLSELGYAYGPAFQALQAVWRLGDDLLAEVRLPEAAPSADGHTVHPALLDGALHPLLLDLLDETSDRPRRVRLPFGWRGVTHRTQAGEGTVRVRLGRIGADEVSVTLTDAAGAVLLTAESLTLRTIAADRLADKAVPGMLFGVEWTAPPLGVSEAPGTPDPAHPWTVVGPLPVPLDADAPVRHHEDLASLLASVAAGAPAPGTVLLQAGPAPDGPDVPAAAGASLADALALVQRWLAEPATAGSRLVMVTRSAVATRDGEVPDPAIAPVWGLVRSAQAEEPGRLVLLDTDGAELPGRAVAAALAAGEPQLAVRGGTVLVPRLTRTAAPAGQALADWGGDGTVLVTGGTGGLGALFARHLVAEYGVRRLLLTSRRGAQAPGAEELAAELRASGAEVTVVACDVADRAALAALLETVPAEHPLTAVVHAAGVLDDATVATMTAEQLRTVLSAKVDAAWNLHLLTQDTPLTAFVLFSSVAGTLGTAGQGNYAAGNAFLDALAQYRRASGRPAVSLAWGLWERESGMGGALDAGALARLKRSGIAGIGDAQGLRLFDTALALDRPVLAPVHLNLAALQASGEEPPALLSGLVRATRHLARETTRAASADEALADRLRRLPEQDRRPAVRDLVRAELARVLGFETADGIDTERGFLDMGVDSLTAVELRRRLGTLTGLHLRTTAVFDHPTVTRLADHLLAELLPDGTPHAWTATFERWETELAELATDPEARGEVVAKLQQFLGRLRGPEHEPDSGPAADAIDDASDEELFRLLDGTLETPE</sequence>
<dbReference type="PANTHER" id="PTHR43775">
    <property type="entry name" value="FATTY ACID SYNTHASE"/>
    <property type="match status" value="1"/>
</dbReference>
<dbReference type="PANTHER" id="PTHR43775:SF51">
    <property type="entry name" value="INACTIVE PHENOLPHTHIOCEROL SYNTHESIS POLYKETIDE SYNTHASE TYPE I PKS1-RELATED"/>
    <property type="match status" value="1"/>
</dbReference>
<dbReference type="Pfam" id="PF00698">
    <property type="entry name" value="Acyl_transf_1"/>
    <property type="match status" value="3"/>
</dbReference>
<dbReference type="Gene3D" id="3.40.47.10">
    <property type="match status" value="3"/>
</dbReference>
<feature type="active site" description="Proton acceptor; for dehydratase activity" evidence="8">
    <location>
        <position position="1975"/>
    </location>
</feature>
<dbReference type="SUPFAM" id="SSF52151">
    <property type="entry name" value="FabD/lysophospholipase-like"/>
    <property type="match status" value="3"/>
</dbReference>
<feature type="region of interest" description="Disordered" evidence="9">
    <location>
        <begin position="451"/>
        <end position="471"/>
    </location>
</feature>
<protein>
    <submittedName>
        <fullName evidence="13">Type I polyketide synthase</fullName>
    </submittedName>
</protein>
<dbReference type="CDD" id="cd08956">
    <property type="entry name" value="KR_3_FAS_SDR_x"/>
    <property type="match status" value="2"/>
</dbReference>
<dbReference type="Gene3D" id="3.10.129.110">
    <property type="entry name" value="Polyketide synthase dehydratase"/>
    <property type="match status" value="2"/>
</dbReference>
<dbReference type="PROSITE" id="PS52019">
    <property type="entry name" value="PKS_MFAS_DH"/>
    <property type="match status" value="2"/>
</dbReference>
<keyword evidence="5" id="KW-0045">Antibiotic biosynthesis</keyword>
<feature type="domain" description="Ketosynthase family 3 (KS3)" evidence="11">
    <location>
        <begin position="20"/>
        <end position="441"/>
    </location>
</feature>
<dbReference type="InterPro" id="IPR014031">
    <property type="entry name" value="Ketoacyl_synth_C"/>
</dbReference>
<reference evidence="13 14" key="1">
    <citation type="submission" date="2022-12" db="EMBL/GenBank/DDBJ databases">
        <authorList>
            <person name="Mo P."/>
        </authorList>
    </citation>
    <scope>NUCLEOTIDE SEQUENCE [LARGE SCALE GENOMIC DNA]</scope>
    <source>
        <strain evidence="13 14">HUAS 2-6</strain>
    </source>
</reference>
<dbReference type="SMART" id="SM00827">
    <property type="entry name" value="PKS_AT"/>
    <property type="match status" value="3"/>
</dbReference>
<feature type="region of interest" description="Disordered" evidence="9">
    <location>
        <begin position="4575"/>
        <end position="4596"/>
    </location>
</feature>
<feature type="domain" description="Carrier" evidence="10">
    <location>
        <begin position="4457"/>
        <end position="4532"/>
    </location>
</feature>
<dbReference type="Gene3D" id="3.30.70.3290">
    <property type="match status" value="3"/>
</dbReference>
<dbReference type="Pfam" id="PF14765">
    <property type="entry name" value="PS-DH"/>
    <property type="match status" value="2"/>
</dbReference>
<dbReference type="InterPro" id="IPR049552">
    <property type="entry name" value="PKS_DH_N"/>
</dbReference>
<evidence type="ECO:0000256" key="4">
    <source>
        <dbReference type="ARBA" id="ARBA00022679"/>
    </source>
</evidence>
<dbReference type="InterPro" id="IPR020807">
    <property type="entry name" value="PKS_DH"/>
</dbReference>
<feature type="region of interest" description="Disordered" evidence="9">
    <location>
        <begin position="908"/>
        <end position="956"/>
    </location>
</feature>
<dbReference type="SUPFAM" id="SSF47336">
    <property type="entry name" value="ACP-like"/>
    <property type="match status" value="3"/>
</dbReference>
<dbReference type="Pfam" id="PF16197">
    <property type="entry name" value="KAsynt_C_assoc"/>
    <property type="match status" value="3"/>
</dbReference>
<comment type="pathway">
    <text evidence="1">Antibiotic biosynthesis.</text>
</comment>
<evidence type="ECO:0000256" key="7">
    <source>
        <dbReference type="ARBA" id="ARBA00023315"/>
    </source>
</evidence>
<evidence type="ECO:0000259" key="10">
    <source>
        <dbReference type="PROSITE" id="PS50075"/>
    </source>
</evidence>
<dbReference type="InterPro" id="IPR018201">
    <property type="entry name" value="Ketoacyl_synth_AS"/>
</dbReference>
<dbReference type="InterPro" id="IPR020806">
    <property type="entry name" value="PKS_PP-bd"/>
</dbReference>
<dbReference type="SMART" id="SM00822">
    <property type="entry name" value="PKS_KR"/>
    <property type="match status" value="2"/>
</dbReference>
<dbReference type="SUPFAM" id="SSF51735">
    <property type="entry name" value="NAD(P)-binding Rossmann-fold domains"/>
    <property type="match status" value="4"/>
</dbReference>
<keyword evidence="14" id="KW-1185">Reference proteome</keyword>
<evidence type="ECO:0000259" key="11">
    <source>
        <dbReference type="PROSITE" id="PS52004"/>
    </source>
</evidence>
<feature type="compositionally biased region" description="Basic and acidic residues" evidence="9">
    <location>
        <begin position="939"/>
        <end position="956"/>
    </location>
</feature>
<feature type="domain" description="PKS/mFAS DH" evidence="12">
    <location>
        <begin position="3684"/>
        <end position="3967"/>
    </location>
</feature>
<evidence type="ECO:0000256" key="8">
    <source>
        <dbReference type="PROSITE-ProRule" id="PRU01363"/>
    </source>
</evidence>
<feature type="region of interest" description="C-terminal hotdog fold" evidence="8">
    <location>
        <begin position="3825"/>
        <end position="3967"/>
    </location>
</feature>
<feature type="region of interest" description="Disordered" evidence="9">
    <location>
        <begin position="3771"/>
        <end position="3791"/>
    </location>
</feature>
<dbReference type="PROSITE" id="PS00012">
    <property type="entry name" value="PHOSPHOPANTETHEINE"/>
    <property type="match status" value="3"/>
</dbReference>
<dbReference type="InterPro" id="IPR036736">
    <property type="entry name" value="ACP-like_sf"/>
</dbReference>
<feature type="region of interest" description="N-terminal hotdog fold" evidence="8">
    <location>
        <begin position="3684"/>
        <end position="3809"/>
    </location>
</feature>
<dbReference type="Pfam" id="PF02801">
    <property type="entry name" value="Ketoacyl-synt_C"/>
    <property type="match status" value="3"/>
</dbReference>
<organism evidence="13 14">
    <name type="scientific">Streptomyces camelliae</name>
    <dbReference type="NCBI Taxonomy" id="3004093"/>
    <lineage>
        <taxon>Bacteria</taxon>
        <taxon>Bacillati</taxon>
        <taxon>Actinomycetota</taxon>
        <taxon>Actinomycetes</taxon>
        <taxon>Kitasatosporales</taxon>
        <taxon>Streptomycetaceae</taxon>
        <taxon>Streptomyces</taxon>
    </lineage>
</organism>
<dbReference type="InterPro" id="IPR036291">
    <property type="entry name" value="NAD(P)-bd_dom_sf"/>
</dbReference>
<dbReference type="InterPro" id="IPR016039">
    <property type="entry name" value="Thiolase-like"/>
</dbReference>
<dbReference type="SUPFAM" id="SSF53901">
    <property type="entry name" value="Thiolase-like"/>
    <property type="match status" value="3"/>
</dbReference>
<evidence type="ECO:0000313" key="14">
    <source>
        <dbReference type="Proteomes" id="UP001212326"/>
    </source>
</evidence>
<keyword evidence="4" id="KW-0808">Transferase</keyword>
<feature type="region of interest" description="C-terminal hotdog fold" evidence="8">
    <location>
        <begin position="2076"/>
        <end position="2212"/>
    </location>
</feature>
<dbReference type="InterPro" id="IPR055123">
    <property type="entry name" value="SpnB-like_Rossmann"/>
</dbReference>
<dbReference type="InterPro" id="IPR016035">
    <property type="entry name" value="Acyl_Trfase/lysoPLipase"/>
</dbReference>
<dbReference type="InterPro" id="IPR006162">
    <property type="entry name" value="Ppantetheine_attach_site"/>
</dbReference>
<dbReference type="InterPro" id="IPR050091">
    <property type="entry name" value="PKS_NRPS_Biosynth_Enz"/>
</dbReference>
<keyword evidence="2" id="KW-0596">Phosphopantetheine</keyword>
<dbReference type="RefSeq" id="WP_270080827.1">
    <property type="nucleotide sequence ID" value="NZ_CP115300.1"/>
</dbReference>
<evidence type="ECO:0000256" key="3">
    <source>
        <dbReference type="ARBA" id="ARBA00022553"/>
    </source>
</evidence>
<dbReference type="EMBL" id="CP115300">
    <property type="protein sequence ID" value="WBO62927.1"/>
    <property type="molecule type" value="Genomic_DNA"/>
</dbReference>
<dbReference type="InterPro" id="IPR049551">
    <property type="entry name" value="PKS_DH_C"/>
</dbReference>
<evidence type="ECO:0000256" key="2">
    <source>
        <dbReference type="ARBA" id="ARBA00022450"/>
    </source>
</evidence>
<dbReference type="CDD" id="cd00833">
    <property type="entry name" value="PKS"/>
    <property type="match status" value="3"/>
</dbReference>
<name>A0ABY7NZJ6_9ACTN</name>
<keyword evidence="6" id="KW-0511">Multifunctional enzyme</keyword>
<dbReference type="Gene3D" id="1.10.1200.10">
    <property type="entry name" value="ACP-like"/>
    <property type="match status" value="3"/>
</dbReference>
<feature type="domain" description="Carrier" evidence="10">
    <location>
        <begin position="960"/>
        <end position="1035"/>
    </location>
</feature>
<dbReference type="PROSITE" id="PS52004">
    <property type="entry name" value="KS3_2"/>
    <property type="match status" value="3"/>
</dbReference>
<evidence type="ECO:0000259" key="12">
    <source>
        <dbReference type="PROSITE" id="PS52019"/>
    </source>
</evidence>
<feature type="active site" description="Proton acceptor; for dehydratase activity" evidence="8">
    <location>
        <position position="3716"/>
    </location>
</feature>
<gene>
    <name evidence="13" type="ORF">O1G22_08900</name>
</gene>
<dbReference type="InterPro" id="IPR009081">
    <property type="entry name" value="PP-bd_ACP"/>
</dbReference>
<dbReference type="SMART" id="SM00825">
    <property type="entry name" value="PKS_KS"/>
    <property type="match status" value="3"/>
</dbReference>
<dbReference type="SMART" id="SM01294">
    <property type="entry name" value="PKS_PP_betabranch"/>
    <property type="match status" value="2"/>
</dbReference>
<feature type="domain" description="Carrier" evidence="10">
    <location>
        <begin position="2697"/>
        <end position="2772"/>
    </location>
</feature>
<dbReference type="Pfam" id="PF08659">
    <property type="entry name" value="KR"/>
    <property type="match status" value="2"/>
</dbReference>
<feature type="active site" description="Proton donor; for dehydratase activity" evidence="8">
    <location>
        <position position="2137"/>
    </location>
</feature>
<dbReference type="SUPFAM" id="SSF55048">
    <property type="entry name" value="Probable ACP-binding domain of malonyl-CoA ACP transacylase"/>
    <property type="match status" value="3"/>
</dbReference>
<dbReference type="InterPro" id="IPR042104">
    <property type="entry name" value="PKS_dehydratase_sf"/>
</dbReference>
<dbReference type="InterPro" id="IPR013968">
    <property type="entry name" value="PKS_KR"/>
</dbReference>
<dbReference type="Pfam" id="PF00550">
    <property type="entry name" value="PP-binding"/>
    <property type="match status" value="3"/>
</dbReference>
<accession>A0ABY7NZJ6</accession>
<feature type="active site" description="Proton donor; for dehydratase activity" evidence="8">
    <location>
        <position position="3885"/>
    </location>
</feature>
<evidence type="ECO:0000256" key="9">
    <source>
        <dbReference type="SAM" id="MobiDB-lite"/>
    </source>
</evidence>
<dbReference type="SMART" id="SM00823">
    <property type="entry name" value="PKS_PP"/>
    <property type="match status" value="3"/>
</dbReference>
<evidence type="ECO:0000313" key="13">
    <source>
        <dbReference type="EMBL" id="WBO62927.1"/>
    </source>
</evidence>
<feature type="domain" description="Ketosynthase family 3 (KS3)" evidence="11">
    <location>
        <begin position="2793"/>
        <end position="3218"/>
    </location>
</feature>
<proteinExistence type="predicted"/>
<feature type="domain" description="PKS/mFAS DH" evidence="12">
    <location>
        <begin position="1943"/>
        <end position="2212"/>
    </location>
</feature>
<dbReference type="Pfam" id="PF00109">
    <property type="entry name" value="ketoacyl-synt"/>
    <property type="match status" value="3"/>
</dbReference>
<feature type="region of interest" description="N-terminal hotdog fold" evidence="8">
    <location>
        <begin position="1943"/>
        <end position="2064"/>
    </location>
</feature>
<dbReference type="Gene3D" id="3.40.50.720">
    <property type="entry name" value="NAD(P)-binding Rossmann-like Domain"/>
    <property type="match status" value="2"/>
</dbReference>
<evidence type="ECO:0000256" key="6">
    <source>
        <dbReference type="ARBA" id="ARBA00023268"/>
    </source>
</evidence>
<dbReference type="InterPro" id="IPR032821">
    <property type="entry name" value="PKS_assoc"/>
</dbReference>
<dbReference type="InterPro" id="IPR001227">
    <property type="entry name" value="Ac_transferase_dom_sf"/>
</dbReference>
<dbReference type="PROSITE" id="PS00606">
    <property type="entry name" value="KS3_1"/>
    <property type="match status" value="2"/>
</dbReference>
<dbReference type="PROSITE" id="PS50075">
    <property type="entry name" value="CARRIER"/>
    <property type="match status" value="3"/>
</dbReference>
<keyword evidence="3" id="KW-0597">Phosphoprotein</keyword>
<dbReference type="SMART" id="SM00826">
    <property type="entry name" value="PKS_DH"/>
    <property type="match status" value="2"/>
</dbReference>
<dbReference type="InterPro" id="IPR016036">
    <property type="entry name" value="Malonyl_transacylase_ACP-bd"/>
</dbReference>
<feature type="compositionally biased region" description="Basic and acidic residues" evidence="9">
    <location>
        <begin position="453"/>
        <end position="463"/>
    </location>
</feature>
<dbReference type="InterPro" id="IPR014043">
    <property type="entry name" value="Acyl_transferase_dom"/>
</dbReference>
<dbReference type="InterPro" id="IPR049900">
    <property type="entry name" value="PKS_mFAS_DH"/>
</dbReference>
<evidence type="ECO:0000256" key="5">
    <source>
        <dbReference type="ARBA" id="ARBA00023194"/>
    </source>
</evidence>
<evidence type="ECO:0000256" key="1">
    <source>
        <dbReference type="ARBA" id="ARBA00004792"/>
    </source>
</evidence>
<dbReference type="Gene3D" id="3.40.366.10">
    <property type="entry name" value="Malonyl-Coenzyme A Acyl Carrier Protein, domain 2"/>
    <property type="match status" value="3"/>
</dbReference>
<dbReference type="InterPro" id="IPR020841">
    <property type="entry name" value="PKS_Beta-ketoAc_synthase_dom"/>
</dbReference>
<dbReference type="InterPro" id="IPR014030">
    <property type="entry name" value="Ketoacyl_synth_N"/>
</dbReference>
<dbReference type="Proteomes" id="UP001212326">
    <property type="component" value="Chromosome"/>
</dbReference>
<dbReference type="Pfam" id="PF22953">
    <property type="entry name" value="SpnB_Rossmann"/>
    <property type="match status" value="2"/>
</dbReference>
<dbReference type="InterPro" id="IPR057326">
    <property type="entry name" value="KR_dom"/>
</dbReference>
<dbReference type="Pfam" id="PF21089">
    <property type="entry name" value="PKS_DH_N"/>
    <property type="match status" value="2"/>
</dbReference>
<keyword evidence="7" id="KW-0012">Acyltransferase</keyword>